<evidence type="ECO:0000256" key="8">
    <source>
        <dbReference type="ARBA" id="ARBA00023136"/>
    </source>
</evidence>
<evidence type="ECO:0000256" key="3">
    <source>
        <dbReference type="ARBA" id="ARBA00022448"/>
    </source>
</evidence>
<keyword evidence="4 10" id="KW-1003">Cell membrane</keyword>
<reference evidence="12" key="1">
    <citation type="submission" date="2021-02" db="EMBL/GenBank/DDBJ databases">
        <title>Natrosporangium hydrolyticum gen. nov., sp. nov, a haloalkaliphilic actinobacterium from a soda solonchak soil.</title>
        <authorList>
            <person name="Sorokin D.Y."/>
            <person name="Khijniak T.V."/>
            <person name="Zakharycheva A.P."/>
            <person name="Boueva O.V."/>
            <person name="Ariskina E.V."/>
            <person name="Hahnke R.L."/>
            <person name="Bunk B."/>
            <person name="Sproer C."/>
            <person name="Schumann P."/>
            <person name="Evtushenko L.I."/>
            <person name="Kublanov I.V."/>
        </authorList>
    </citation>
    <scope>NUCLEOTIDE SEQUENCE</scope>
    <source>
        <strain evidence="12">DSM 106523</strain>
    </source>
</reference>
<keyword evidence="7 9" id="KW-1133">Transmembrane helix</keyword>
<dbReference type="InterPro" id="IPR035906">
    <property type="entry name" value="MetI-like_sf"/>
</dbReference>
<dbReference type="AlphaFoldDB" id="A0A895YKI1"/>
<feature type="transmembrane region" description="Helical" evidence="9">
    <location>
        <begin position="295"/>
        <end position="317"/>
    </location>
</feature>
<evidence type="ECO:0000256" key="5">
    <source>
        <dbReference type="ARBA" id="ARBA00022592"/>
    </source>
</evidence>
<name>A0A895YKI1_9ACTN</name>
<dbReference type="InterPro" id="IPR011864">
    <property type="entry name" value="Phosphate_PstC"/>
</dbReference>
<keyword evidence="3 9" id="KW-0813">Transport</keyword>
<dbReference type="RefSeq" id="WP_239677319.1">
    <property type="nucleotide sequence ID" value="NZ_CP070499.1"/>
</dbReference>
<feature type="transmembrane region" description="Helical" evidence="9">
    <location>
        <begin position="129"/>
        <end position="153"/>
    </location>
</feature>
<protein>
    <recommendedName>
        <fullName evidence="10">Phosphate transport system permease protein</fullName>
    </recommendedName>
</protein>
<dbReference type="InterPro" id="IPR000515">
    <property type="entry name" value="MetI-like"/>
</dbReference>
<comment type="subcellular location">
    <subcellularLocation>
        <location evidence="1 9">Cell membrane</location>
        <topology evidence="1 9">Multi-pass membrane protein</topology>
    </subcellularLocation>
</comment>
<keyword evidence="6 9" id="KW-0812">Transmembrane</keyword>
<organism evidence="12 13">
    <name type="scientific">Natronosporangium hydrolyticum</name>
    <dbReference type="NCBI Taxonomy" id="2811111"/>
    <lineage>
        <taxon>Bacteria</taxon>
        <taxon>Bacillati</taxon>
        <taxon>Actinomycetota</taxon>
        <taxon>Actinomycetes</taxon>
        <taxon>Micromonosporales</taxon>
        <taxon>Micromonosporaceae</taxon>
        <taxon>Natronosporangium</taxon>
    </lineage>
</organism>
<dbReference type="SUPFAM" id="SSF161098">
    <property type="entry name" value="MetI-like"/>
    <property type="match status" value="1"/>
</dbReference>
<comment type="caution">
    <text evidence="10">Lacks conserved residue(s) required for the propagation of feature annotation.</text>
</comment>
<dbReference type="InterPro" id="IPR051124">
    <property type="entry name" value="Phosphate_Transport_Permease"/>
</dbReference>
<evidence type="ECO:0000256" key="7">
    <source>
        <dbReference type="ARBA" id="ARBA00022989"/>
    </source>
</evidence>
<evidence type="ECO:0000256" key="10">
    <source>
        <dbReference type="RuleBase" id="RU363054"/>
    </source>
</evidence>
<evidence type="ECO:0000313" key="13">
    <source>
        <dbReference type="Proteomes" id="UP000662857"/>
    </source>
</evidence>
<evidence type="ECO:0000256" key="1">
    <source>
        <dbReference type="ARBA" id="ARBA00004651"/>
    </source>
</evidence>
<keyword evidence="8 9" id="KW-0472">Membrane</keyword>
<dbReference type="GO" id="GO:0006817">
    <property type="term" value="P:phosphate ion transport"/>
    <property type="evidence" value="ECO:0007669"/>
    <property type="project" value="UniProtKB-KW"/>
</dbReference>
<evidence type="ECO:0000256" key="9">
    <source>
        <dbReference type="RuleBase" id="RU363032"/>
    </source>
</evidence>
<evidence type="ECO:0000313" key="12">
    <source>
        <dbReference type="EMBL" id="QSB15146.1"/>
    </source>
</evidence>
<dbReference type="NCBIfam" id="TIGR02138">
    <property type="entry name" value="phosphate_pstC"/>
    <property type="match status" value="1"/>
</dbReference>
<dbReference type="EMBL" id="CP070499">
    <property type="protein sequence ID" value="QSB15146.1"/>
    <property type="molecule type" value="Genomic_DNA"/>
</dbReference>
<feature type="domain" description="ABC transmembrane type-1" evidence="11">
    <location>
        <begin position="92"/>
        <end position="317"/>
    </location>
</feature>
<dbReference type="Proteomes" id="UP000662857">
    <property type="component" value="Chromosome"/>
</dbReference>
<evidence type="ECO:0000256" key="2">
    <source>
        <dbReference type="ARBA" id="ARBA00007069"/>
    </source>
</evidence>
<evidence type="ECO:0000256" key="4">
    <source>
        <dbReference type="ARBA" id="ARBA00022475"/>
    </source>
</evidence>
<dbReference type="PANTHER" id="PTHR30425:SF1">
    <property type="entry name" value="PHOSPHATE TRANSPORT SYSTEM PERMEASE PROTEIN PSTC"/>
    <property type="match status" value="1"/>
</dbReference>
<dbReference type="CDD" id="cd06261">
    <property type="entry name" value="TM_PBP2"/>
    <property type="match status" value="1"/>
</dbReference>
<evidence type="ECO:0000256" key="6">
    <source>
        <dbReference type="ARBA" id="ARBA00022692"/>
    </source>
</evidence>
<dbReference type="KEGG" id="nhy:JQS43_01865"/>
<sequence>MTPAPNGIRSQLRGSARNRLGDPIFRWFVTTAGVLVLLILGVMILRTTADAWPIFQKEGFFGFLFGEQWTAGHTRSNDPAEMEGTYGALPFIYGTLVTSIIALVLALPLSIAVALYITQLAPRRLRNPLSYWVETLAAIPSIVYGLWGLLWFVPVILRPYVLEPMHEWFGNTFLFEGPVVSVNYLSAGVVLAIMILPIMTAIIREVFAAAPTDEMHAAYGLGATRWEVIRKVLIPRSFSGIVGGSMLGLGRAVGETIAVAMLIGGSQRMGASLLFGGDSMAAHIATTFADAWPETVLGLMAIGVALFVFTLTINVLARLLVWRLGRITGDAAV</sequence>
<feature type="transmembrane region" description="Helical" evidence="9">
    <location>
        <begin position="173"/>
        <end position="196"/>
    </location>
</feature>
<dbReference type="GO" id="GO:0005315">
    <property type="term" value="F:phosphate transmembrane transporter activity"/>
    <property type="evidence" value="ECO:0007669"/>
    <property type="project" value="InterPro"/>
</dbReference>
<accession>A0A895YKI1</accession>
<dbReference type="Gene3D" id="1.10.3720.10">
    <property type="entry name" value="MetI-like"/>
    <property type="match status" value="1"/>
</dbReference>
<comment type="function">
    <text evidence="10">Part of the binding-protein-dependent transport system for phosphate; probably responsible for the translocation of the substrate across the membrane.</text>
</comment>
<feature type="transmembrane region" description="Helical" evidence="9">
    <location>
        <begin position="24"/>
        <end position="45"/>
    </location>
</feature>
<evidence type="ECO:0000259" key="11">
    <source>
        <dbReference type="PROSITE" id="PS50928"/>
    </source>
</evidence>
<proteinExistence type="inferred from homology"/>
<dbReference type="PROSITE" id="PS50928">
    <property type="entry name" value="ABC_TM1"/>
    <property type="match status" value="1"/>
</dbReference>
<dbReference type="Pfam" id="PF00528">
    <property type="entry name" value="BPD_transp_1"/>
    <property type="match status" value="1"/>
</dbReference>
<keyword evidence="13" id="KW-1185">Reference proteome</keyword>
<dbReference type="PANTHER" id="PTHR30425">
    <property type="entry name" value="PHOSPHATE TRANSPORT SYSTEM PERMEASE PROTEIN PST"/>
    <property type="match status" value="1"/>
</dbReference>
<dbReference type="GO" id="GO:0005886">
    <property type="term" value="C:plasma membrane"/>
    <property type="evidence" value="ECO:0007669"/>
    <property type="project" value="UniProtKB-SubCell"/>
</dbReference>
<keyword evidence="5 10" id="KW-0592">Phosphate transport</keyword>
<gene>
    <name evidence="12" type="primary">pstC</name>
    <name evidence="12" type="ORF">JQS43_01865</name>
</gene>
<comment type="similarity">
    <text evidence="2 10">Belongs to the binding-protein-dependent transport system permease family. CysTW subfamily.</text>
</comment>
<feature type="transmembrane region" description="Helical" evidence="9">
    <location>
        <begin position="91"/>
        <end position="117"/>
    </location>
</feature>